<dbReference type="Proteomes" id="UP001375240">
    <property type="component" value="Unassembled WGS sequence"/>
</dbReference>
<organism evidence="2 3">
    <name type="scientific">Orbilia brochopaga</name>
    <dbReference type="NCBI Taxonomy" id="3140254"/>
    <lineage>
        <taxon>Eukaryota</taxon>
        <taxon>Fungi</taxon>
        <taxon>Dikarya</taxon>
        <taxon>Ascomycota</taxon>
        <taxon>Pezizomycotina</taxon>
        <taxon>Orbiliomycetes</taxon>
        <taxon>Orbiliales</taxon>
        <taxon>Orbiliaceae</taxon>
        <taxon>Orbilia</taxon>
    </lineage>
</organism>
<keyword evidence="3" id="KW-1185">Reference proteome</keyword>
<comment type="caution">
    <text evidence="2">The sequence shown here is derived from an EMBL/GenBank/DDBJ whole genome shotgun (WGS) entry which is preliminary data.</text>
</comment>
<proteinExistence type="predicted"/>
<protein>
    <submittedName>
        <fullName evidence="2">Uncharacterized protein</fullName>
    </submittedName>
</protein>
<evidence type="ECO:0000313" key="2">
    <source>
        <dbReference type="EMBL" id="KAK6343953.1"/>
    </source>
</evidence>
<evidence type="ECO:0000256" key="1">
    <source>
        <dbReference type="SAM" id="Phobius"/>
    </source>
</evidence>
<sequence>MIRRATRFKPHGHIGNRAGLPPRLAFPAQAARRFFSQGEDPALQDPQGDALSSELKWHREGISDIRADIKDMRREMTAEFRAMRAGLSSLEARMTSMEACMSISTIILSIAGLLVGTGLWTLARDFTRSTEIGVNKPKDA</sequence>
<dbReference type="AlphaFoldDB" id="A0AAV9UQ47"/>
<evidence type="ECO:0000313" key="3">
    <source>
        <dbReference type="Proteomes" id="UP001375240"/>
    </source>
</evidence>
<name>A0AAV9UQ47_9PEZI</name>
<keyword evidence="1" id="KW-1133">Transmembrane helix</keyword>
<feature type="transmembrane region" description="Helical" evidence="1">
    <location>
        <begin position="99"/>
        <end position="123"/>
    </location>
</feature>
<keyword evidence="1" id="KW-0812">Transmembrane</keyword>
<accession>A0AAV9UQ47</accession>
<dbReference type="EMBL" id="JAVHNQ010000006">
    <property type="protein sequence ID" value="KAK6343953.1"/>
    <property type="molecule type" value="Genomic_DNA"/>
</dbReference>
<gene>
    <name evidence="2" type="ORF">TWF696_007606</name>
</gene>
<keyword evidence="1" id="KW-0472">Membrane</keyword>
<reference evidence="2 3" key="1">
    <citation type="submission" date="2019-10" db="EMBL/GenBank/DDBJ databases">
        <authorList>
            <person name="Palmer J.M."/>
        </authorList>
    </citation>
    <scope>NUCLEOTIDE SEQUENCE [LARGE SCALE GENOMIC DNA]</scope>
    <source>
        <strain evidence="2 3">TWF696</strain>
    </source>
</reference>